<dbReference type="AlphaFoldDB" id="A0A1B4V5F3"/>
<evidence type="ECO:0000313" key="3">
    <source>
        <dbReference type="Proteomes" id="UP000218899"/>
    </source>
</evidence>
<dbReference type="OrthoDB" id="9771783at2"/>
<dbReference type="RefSeq" id="WP_096461160.1">
    <property type="nucleotide sequence ID" value="NZ_AP014936.1"/>
</dbReference>
<dbReference type="GO" id="GO:0090313">
    <property type="term" value="P:regulation of protein targeting to membrane"/>
    <property type="evidence" value="ECO:0007669"/>
    <property type="project" value="TreeGrafter"/>
</dbReference>
<dbReference type="PANTHER" id="PTHR30441:SF8">
    <property type="entry name" value="DUF748 DOMAIN-CONTAINING PROTEIN"/>
    <property type="match status" value="1"/>
</dbReference>
<dbReference type="GO" id="GO:0005886">
    <property type="term" value="C:plasma membrane"/>
    <property type="evidence" value="ECO:0007669"/>
    <property type="project" value="TreeGrafter"/>
</dbReference>
<protein>
    <recommendedName>
        <fullName evidence="4">DUF748 domain-containing protein</fullName>
    </recommendedName>
</protein>
<gene>
    <name evidence="2" type="ORF">SVA_2123</name>
</gene>
<evidence type="ECO:0008006" key="4">
    <source>
        <dbReference type="Google" id="ProtNLM"/>
    </source>
</evidence>
<dbReference type="Proteomes" id="UP000218899">
    <property type="component" value="Chromosome"/>
</dbReference>
<dbReference type="Pfam" id="PF05359">
    <property type="entry name" value="DUF748"/>
    <property type="match status" value="1"/>
</dbReference>
<dbReference type="PANTHER" id="PTHR30441">
    <property type="entry name" value="DUF748 DOMAIN-CONTAINING PROTEIN"/>
    <property type="match status" value="1"/>
</dbReference>
<feature type="compositionally biased region" description="Basic and acidic residues" evidence="1">
    <location>
        <begin position="379"/>
        <end position="399"/>
    </location>
</feature>
<dbReference type="KEGG" id="sva:SVA_2123"/>
<evidence type="ECO:0000256" key="1">
    <source>
        <dbReference type="SAM" id="MobiDB-lite"/>
    </source>
</evidence>
<keyword evidence="3" id="KW-1185">Reference proteome</keyword>
<dbReference type="EMBL" id="AP014936">
    <property type="protein sequence ID" value="BAU48675.1"/>
    <property type="molecule type" value="Genomic_DNA"/>
</dbReference>
<dbReference type="InterPro" id="IPR008023">
    <property type="entry name" value="DUF748"/>
</dbReference>
<accession>A0A1B4V5F3</accession>
<reference evidence="2 3" key="1">
    <citation type="submission" date="2015-08" db="EMBL/GenBank/DDBJ databases">
        <title>Complete genome sequence of Sulfurifustis variabilis.</title>
        <authorList>
            <person name="Miura A."/>
            <person name="Kojima H."/>
            <person name="Fukui M."/>
        </authorList>
    </citation>
    <scope>NUCLEOTIDE SEQUENCE [LARGE SCALE GENOMIC DNA]</scope>
    <source>
        <strain evidence="3">skN76</strain>
    </source>
</reference>
<sequence length="399" mass="44956">MALRQQGKPMALAVTPRGLIRRPIFWALPILALILVGARVALPGIVTDYANRKLGEIPGYEARIEDVDLHLWRGAYTIHGATIERVERTRRIPVLSAQRVDLSLEWRELLRGALVGQIEFDRPSINVLAGPVKKDETRAADDIVERFRELLPVRVNRFAIVDGDLHFRDDAPDPDVDLYLHEINLVARNLNNSARISESLAATLSADGRAMQSGRFDLNMRLDPFATAPTFDLAFELKALRLPELNRYLRHHLAVEARDGRLSLYAEARAKDGGFRGYVKPFVQDLDVLRIKEEKSAGEAIKGFFVKLVANVFENEPREQLATRIEFSGKFENPETSVWEAVTTFLRNAFVQALQPGLEGSVAPGRAKRIREGASPGDGRGEREEERTEREKEALKEKR</sequence>
<organism evidence="2 3">
    <name type="scientific">Sulfurifustis variabilis</name>
    <dbReference type="NCBI Taxonomy" id="1675686"/>
    <lineage>
        <taxon>Bacteria</taxon>
        <taxon>Pseudomonadati</taxon>
        <taxon>Pseudomonadota</taxon>
        <taxon>Gammaproteobacteria</taxon>
        <taxon>Acidiferrobacterales</taxon>
        <taxon>Acidiferrobacteraceae</taxon>
        <taxon>Sulfurifustis</taxon>
    </lineage>
</organism>
<proteinExistence type="predicted"/>
<dbReference type="InterPro" id="IPR052894">
    <property type="entry name" value="AsmA-related"/>
</dbReference>
<name>A0A1B4V5F3_9GAMM</name>
<feature type="region of interest" description="Disordered" evidence="1">
    <location>
        <begin position="361"/>
        <end position="399"/>
    </location>
</feature>
<evidence type="ECO:0000313" key="2">
    <source>
        <dbReference type="EMBL" id="BAU48675.1"/>
    </source>
</evidence>